<dbReference type="InterPro" id="IPR004242">
    <property type="entry name" value="Transposase_21"/>
</dbReference>
<sequence>MARGKKLALYSCTQCSERNLTKHDWKIHKQAHELESLTDEINSNATLRKRSNEDLLSSAQQGKKSKKNLPSSSQLEERLNVNLLPYDQQRIIIDETVNDEEDFDFDLERDYDDSENTQSEEAEQEDEEEESNVYLESESMYNLIKSRTESALQPLNVVIQKLSLCLTNQEDKSLRFHQLLEDNGVNKSATEKIINFLNNEMYIGRHGKKLNKNPFEEPLFTDFYDGTTFQKIRSPNYNHEMHTLDLALYCDGFCPFERSKTKMTLIMFSILNLPPQERYKQENLIAIAVPTGIHKPSDIFLFLSPVLEEISIMEKHGLCITRSDNSAKLFYKVRLCFTVGDIPAIAELCKHSGHSSYKGCRICRIIGKKNQTKSGIYFPNVDDFGRCITYPILSQSDYEDGNNDAGIKCRSPLTLLDSFHGFAFYGFEEMHIWGANIGKHLWLMIDDNAQKFGINNPLFLRTKYKLLLGQYMELAKTRNPVNATSGQFKDIFHSSGHQRSVDWIDFILFILPTLMVECIHMQYMELSKKDYENAFNLQDSTKATISALLSLSEACRLSEMFEINEDDIQI</sequence>
<name>A0A8H7QB95_9FUNG</name>
<proteinExistence type="predicted"/>
<accession>A0A8H7QB95</accession>
<reference evidence="2" key="1">
    <citation type="submission" date="2020-12" db="EMBL/GenBank/DDBJ databases">
        <title>Metabolic potential, ecology and presence of endohyphal bacteria is reflected in genomic diversity of Mucoromycotina.</title>
        <authorList>
            <person name="Muszewska A."/>
            <person name="Okrasinska A."/>
            <person name="Steczkiewicz K."/>
            <person name="Drgas O."/>
            <person name="Orlowska M."/>
            <person name="Perlinska-Lenart U."/>
            <person name="Aleksandrzak-Piekarczyk T."/>
            <person name="Szatraj K."/>
            <person name="Zielenkiewicz U."/>
            <person name="Pilsyk S."/>
            <person name="Malc E."/>
            <person name="Mieczkowski P."/>
            <person name="Kruszewska J.S."/>
            <person name="Biernat P."/>
            <person name="Pawlowska J."/>
        </authorList>
    </citation>
    <scope>NUCLEOTIDE SEQUENCE</scope>
    <source>
        <strain evidence="2">CBS 226.32</strain>
    </source>
</reference>
<feature type="compositionally biased region" description="Acidic residues" evidence="1">
    <location>
        <begin position="110"/>
        <end position="131"/>
    </location>
</feature>
<evidence type="ECO:0000313" key="3">
    <source>
        <dbReference type="Proteomes" id="UP000650833"/>
    </source>
</evidence>
<keyword evidence="3" id="KW-1185">Reference proteome</keyword>
<dbReference type="Proteomes" id="UP000650833">
    <property type="component" value="Unassembled WGS sequence"/>
</dbReference>
<feature type="region of interest" description="Disordered" evidence="1">
    <location>
        <begin position="110"/>
        <end position="134"/>
    </location>
</feature>
<feature type="compositionally biased region" description="Polar residues" evidence="1">
    <location>
        <begin position="54"/>
        <end position="74"/>
    </location>
</feature>
<dbReference type="OrthoDB" id="3253623at2759"/>
<dbReference type="AlphaFoldDB" id="A0A8H7QB95"/>
<comment type="caution">
    <text evidence="2">The sequence shown here is derived from an EMBL/GenBank/DDBJ whole genome shotgun (WGS) entry which is preliminary data.</text>
</comment>
<organism evidence="2 3">
    <name type="scientific">Mucor plumbeus</name>
    <dbReference type="NCBI Taxonomy" id="97098"/>
    <lineage>
        <taxon>Eukaryota</taxon>
        <taxon>Fungi</taxon>
        <taxon>Fungi incertae sedis</taxon>
        <taxon>Mucoromycota</taxon>
        <taxon>Mucoromycotina</taxon>
        <taxon>Mucoromycetes</taxon>
        <taxon>Mucorales</taxon>
        <taxon>Mucorineae</taxon>
        <taxon>Mucoraceae</taxon>
        <taxon>Mucor</taxon>
    </lineage>
</organism>
<protein>
    <submittedName>
        <fullName evidence="2">Uncharacterized protein</fullName>
    </submittedName>
</protein>
<dbReference type="Pfam" id="PF02992">
    <property type="entry name" value="Transposase_21"/>
    <property type="match status" value="1"/>
</dbReference>
<dbReference type="EMBL" id="JAEPRC010001209">
    <property type="protein sequence ID" value="KAG2189749.1"/>
    <property type="molecule type" value="Genomic_DNA"/>
</dbReference>
<feature type="region of interest" description="Disordered" evidence="1">
    <location>
        <begin position="48"/>
        <end position="74"/>
    </location>
</feature>
<evidence type="ECO:0000256" key="1">
    <source>
        <dbReference type="SAM" id="MobiDB-lite"/>
    </source>
</evidence>
<evidence type="ECO:0000313" key="2">
    <source>
        <dbReference type="EMBL" id="KAG2189749.1"/>
    </source>
</evidence>
<gene>
    <name evidence="2" type="ORF">INT46_010841</name>
</gene>